<gene>
    <name evidence="1" type="ORF">HGK34_21360</name>
</gene>
<organism evidence="1 2">
    <name type="scientific">Myceligenerans indicum</name>
    <dbReference type="NCBI Taxonomy" id="2593663"/>
    <lineage>
        <taxon>Bacteria</taxon>
        <taxon>Bacillati</taxon>
        <taxon>Actinomycetota</taxon>
        <taxon>Actinomycetes</taxon>
        <taxon>Micrococcales</taxon>
        <taxon>Promicromonosporaceae</taxon>
        <taxon>Myceligenerans</taxon>
    </lineage>
</organism>
<name>A0ABS1LR67_9MICO</name>
<dbReference type="EMBL" id="JABBYC010000083">
    <property type="protein sequence ID" value="MBL0888791.1"/>
    <property type="molecule type" value="Genomic_DNA"/>
</dbReference>
<protein>
    <submittedName>
        <fullName evidence="1">Uncharacterized protein</fullName>
    </submittedName>
</protein>
<proteinExistence type="predicted"/>
<dbReference type="Proteomes" id="UP000675409">
    <property type="component" value="Unassembled WGS sequence"/>
</dbReference>
<accession>A0ABS1LR67</accession>
<dbReference type="RefSeq" id="WP_201851277.1">
    <property type="nucleotide sequence ID" value="NZ_JABBYC010000083.1"/>
</dbReference>
<evidence type="ECO:0000313" key="1">
    <source>
        <dbReference type="EMBL" id="MBL0888791.1"/>
    </source>
</evidence>
<sequence>MSDQATGRSFTGHDLYNHAAVDTQAGMRYLIAYLYAVGTTAADQPRDPDDDSMGLLPEWLQRTARRYAEELLLQLDLLEEAFTEPTDASFYVGCLAP</sequence>
<comment type="caution">
    <text evidence="1">The sequence shown here is derived from an EMBL/GenBank/DDBJ whole genome shotgun (WGS) entry which is preliminary data.</text>
</comment>
<evidence type="ECO:0000313" key="2">
    <source>
        <dbReference type="Proteomes" id="UP000675409"/>
    </source>
</evidence>
<reference evidence="1 2" key="1">
    <citation type="journal article" date="2021" name="Arch. Microbiol.">
        <title>Myceligenerans indicum sp. nov., an actinobacterium isolated from mangrove sediment of Sundarbans, India.</title>
        <authorList>
            <person name="Asha K."/>
            <person name="Bhadury P."/>
        </authorList>
    </citation>
    <scope>NUCLEOTIDE SEQUENCE [LARGE SCALE GENOMIC DNA]</scope>
    <source>
        <strain evidence="1 2">I2</strain>
    </source>
</reference>
<keyword evidence="2" id="KW-1185">Reference proteome</keyword>